<dbReference type="OrthoDB" id="9775927at2"/>
<proteinExistence type="predicted"/>
<dbReference type="EMBL" id="UGGT01000001">
    <property type="protein sequence ID" value="STO21254.1"/>
    <property type="molecule type" value="Genomic_DNA"/>
</dbReference>
<accession>A0A377G955</accession>
<sequence length="319" mass="37322">MRFYLDQIYIILAAVRDVATVQGKHPLSDMQARSIKALYKYVFTHQDELILDTLPFINPEQFSNYFSSDEIAEYALRLLTVTSLMDGEIEPEKINLLFKYAQAVNLYPHYLLQLQKTLDNDIHWLIKDISLKNLESFDLFPHLQREEDIEQWLFPYRGKHHDPALVDRYESLQKLPKDSFGYGIWKQFKDNNYFFPGEEEGVNYAFIMPHDSLHVLSGYNTTPFGELLVSTFTATMLEKKAMEGHIIPVFYSFYLGIKINNLAGASRCKMNPEAFWEAWYRGSQMQVNLFTPNWSLWEVAELPLTVLRQKYCVLPKTVA</sequence>
<dbReference type="STRING" id="1094715.GCA_000236165_01104"/>
<organism evidence="1 2">
    <name type="scientific">Fluoribacter dumoffii</name>
    <dbReference type="NCBI Taxonomy" id="463"/>
    <lineage>
        <taxon>Bacteria</taxon>
        <taxon>Pseudomonadati</taxon>
        <taxon>Pseudomonadota</taxon>
        <taxon>Gammaproteobacteria</taxon>
        <taxon>Legionellales</taxon>
        <taxon>Legionellaceae</taxon>
        <taxon>Fluoribacter</taxon>
    </lineage>
</organism>
<dbReference type="AlphaFoldDB" id="A0A377G955"/>
<protein>
    <submittedName>
        <fullName evidence="1">Uncharacterized protein</fullName>
    </submittedName>
</protein>
<evidence type="ECO:0000313" key="1">
    <source>
        <dbReference type="EMBL" id="STO21254.1"/>
    </source>
</evidence>
<reference evidence="1 2" key="1">
    <citation type="submission" date="2018-06" db="EMBL/GenBank/DDBJ databases">
        <authorList>
            <consortium name="Pathogen Informatics"/>
            <person name="Doyle S."/>
        </authorList>
    </citation>
    <scope>NUCLEOTIDE SEQUENCE [LARGE SCALE GENOMIC DNA]</scope>
    <source>
        <strain evidence="1 2">NCTC11370</strain>
    </source>
</reference>
<dbReference type="GeneID" id="93292098"/>
<dbReference type="Proteomes" id="UP000254554">
    <property type="component" value="Unassembled WGS sequence"/>
</dbReference>
<gene>
    <name evidence="1" type="ORF">NCTC11370_01319</name>
</gene>
<name>A0A377G955_9GAMM</name>
<keyword evidence="2" id="KW-1185">Reference proteome</keyword>
<evidence type="ECO:0000313" key="2">
    <source>
        <dbReference type="Proteomes" id="UP000254554"/>
    </source>
</evidence>
<dbReference type="RefSeq" id="WP_010653535.1">
    <property type="nucleotide sequence ID" value="NZ_UGGT01000001.1"/>
</dbReference>